<dbReference type="CDD" id="cd01630">
    <property type="entry name" value="HAD_KDO-like"/>
    <property type="match status" value="1"/>
</dbReference>
<keyword evidence="4 7" id="KW-0479">Metal-binding</keyword>
<dbReference type="Proteomes" id="UP000220828">
    <property type="component" value="Unassembled WGS sequence"/>
</dbReference>
<dbReference type="Gene3D" id="3.40.50.1000">
    <property type="entry name" value="HAD superfamily/HAD-like"/>
    <property type="match status" value="1"/>
</dbReference>
<evidence type="ECO:0000313" key="8">
    <source>
        <dbReference type="EMBL" id="PDS25156.1"/>
    </source>
</evidence>
<evidence type="ECO:0000313" key="10">
    <source>
        <dbReference type="Proteomes" id="UP000220828"/>
    </source>
</evidence>
<keyword evidence="5" id="KW-0378">Hydrolase</keyword>
<feature type="binding site" evidence="7">
    <location>
        <position position="18"/>
    </location>
    <ligand>
        <name>Mg(2+)</name>
        <dbReference type="ChEBI" id="CHEBI:18420"/>
    </ligand>
</feature>
<dbReference type="SUPFAM" id="SSF56784">
    <property type="entry name" value="HAD-like"/>
    <property type="match status" value="1"/>
</dbReference>
<evidence type="ECO:0000256" key="2">
    <source>
        <dbReference type="ARBA" id="ARBA00005893"/>
    </source>
</evidence>
<dbReference type="GO" id="GO:0008781">
    <property type="term" value="F:N-acylneuraminate cytidylyltransferase activity"/>
    <property type="evidence" value="ECO:0007669"/>
    <property type="project" value="TreeGrafter"/>
</dbReference>
<evidence type="ECO:0000256" key="6">
    <source>
        <dbReference type="ARBA" id="ARBA00022842"/>
    </source>
</evidence>
<dbReference type="SFLD" id="SFLDG01138">
    <property type="entry name" value="C1.6.2:_Deoxy-d-mannose-octulo"/>
    <property type="match status" value="1"/>
</dbReference>
<dbReference type="InterPro" id="IPR010023">
    <property type="entry name" value="KdsC_fam"/>
</dbReference>
<dbReference type="PIRSF" id="PIRSF006118">
    <property type="entry name" value="KDO8-P_Ptase"/>
    <property type="match status" value="1"/>
</dbReference>
<accession>A0A2H3KCN3</accession>
<dbReference type="Pfam" id="PF08282">
    <property type="entry name" value="Hydrolase_3"/>
    <property type="match status" value="1"/>
</dbReference>
<dbReference type="OMA" id="GMTLWQK"/>
<gene>
    <name evidence="8" type="ORF">B0A77_05630</name>
    <name evidence="9" type="ORF">BC670_3234</name>
</gene>
<evidence type="ECO:0000313" key="9">
    <source>
        <dbReference type="EMBL" id="TQM42198.1"/>
    </source>
</evidence>
<comment type="cofactor">
    <cofactor evidence="1 7">
        <name>Mg(2+)</name>
        <dbReference type="ChEBI" id="CHEBI:18420"/>
    </cofactor>
</comment>
<comment type="subunit">
    <text evidence="3">Homotetramer.</text>
</comment>
<protein>
    <submittedName>
        <fullName evidence="8 9">3-deoxy-D-manno-octulosonate 8-phosphate phosphatase</fullName>
    </submittedName>
</protein>
<dbReference type="PANTHER" id="PTHR21485:SF3">
    <property type="entry name" value="N-ACYLNEURAMINATE CYTIDYLYLTRANSFERASE"/>
    <property type="match status" value="1"/>
</dbReference>
<dbReference type="SFLD" id="SFLDS00003">
    <property type="entry name" value="Haloacid_Dehalogenase"/>
    <property type="match status" value="1"/>
</dbReference>
<reference evidence="8 10" key="1">
    <citation type="submission" date="2017-09" db="EMBL/GenBank/DDBJ databases">
        <title>Whole genomes of Flavobacteriaceae.</title>
        <authorList>
            <person name="Stine C."/>
            <person name="Li C."/>
            <person name="Tadesse D."/>
        </authorList>
    </citation>
    <scope>NUCLEOTIDE SEQUENCE [LARGE SCALE GENOMIC DNA]</scope>
    <source>
        <strain evidence="8 10">ATCC 35036</strain>
    </source>
</reference>
<name>A0A2H3KCN3_9FLAO</name>
<comment type="similarity">
    <text evidence="2">Belongs to the KdsC family.</text>
</comment>
<reference evidence="9 11" key="2">
    <citation type="submission" date="2019-06" db="EMBL/GenBank/DDBJ databases">
        <title>Genomic Encyclopedia of Archaeal and Bacterial Type Strains, Phase II (KMG-II): from individual species to whole genera.</title>
        <authorList>
            <person name="Goeker M."/>
        </authorList>
    </citation>
    <scope>NUCLEOTIDE SEQUENCE [LARGE SCALE GENOMIC DNA]</scope>
    <source>
        <strain evidence="9 11">DSM 24789</strain>
    </source>
</reference>
<evidence type="ECO:0000256" key="5">
    <source>
        <dbReference type="ARBA" id="ARBA00022801"/>
    </source>
</evidence>
<dbReference type="RefSeq" id="WP_014084214.1">
    <property type="nucleotide sequence ID" value="NZ_CBCSFI010000029.1"/>
</dbReference>
<dbReference type="GO" id="GO:0046872">
    <property type="term" value="F:metal ion binding"/>
    <property type="evidence" value="ECO:0007669"/>
    <property type="project" value="UniProtKB-KW"/>
</dbReference>
<sequence length="169" mass="19263">MPKSYKQIMNQITTFIFDVDGVLTNNMIQITSQGELLRQMNVRDGYAMQRALALGYKIAIISGGKNEGVRERLKNLGIYDIYLGVLNKLEIYEEFIDIYKINSEHILYMGDDIPDYEVMKKVGLACCPQDACPEIKNISHYISHIEGGNGAVRDVIEQVLKVQEKWTIL</sequence>
<evidence type="ECO:0000256" key="7">
    <source>
        <dbReference type="PIRSR" id="PIRSR006118-2"/>
    </source>
</evidence>
<dbReference type="PANTHER" id="PTHR21485">
    <property type="entry name" value="HAD SUPERFAMILY MEMBERS CMAS AND KDSC"/>
    <property type="match status" value="1"/>
</dbReference>
<dbReference type="EMBL" id="PCMW01000032">
    <property type="protein sequence ID" value="PDS25156.1"/>
    <property type="molecule type" value="Genomic_DNA"/>
</dbReference>
<evidence type="ECO:0000256" key="3">
    <source>
        <dbReference type="ARBA" id="ARBA00011881"/>
    </source>
</evidence>
<dbReference type="AlphaFoldDB" id="A0A2H3KCN3"/>
<dbReference type="EMBL" id="VFPJ01000001">
    <property type="protein sequence ID" value="TQM42198.1"/>
    <property type="molecule type" value="Genomic_DNA"/>
</dbReference>
<evidence type="ECO:0000256" key="4">
    <source>
        <dbReference type="ARBA" id="ARBA00022723"/>
    </source>
</evidence>
<dbReference type="NCBIfam" id="TIGR01670">
    <property type="entry name" value="KdsC-phosphatas"/>
    <property type="match status" value="1"/>
</dbReference>
<dbReference type="FunFam" id="3.40.50.1000:FF:000029">
    <property type="entry name" value="3-deoxy-D-manno-octulosonate 8-phosphate phosphatase KdsC"/>
    <property type="match status" value="1"/>
</dbReference>
<evidence type="ECO:0000313" key="11">
    <source>
        <dbReference type="Proteomes" id="UP000320773"/>
    </source>
</evidence>
<dbReference type="InterPro" id="IPR050793">
    <property type="entry name" value="CMP-NeuNAc_synthase"/>
</dbReference>
<feature type="binding site" evidence="7">
    <location>
        <position position="20"/>
    </location>
    <ligand>
        <name>substrate</name>
    </ligand>
</feature>
<feature type="binding site" evidence="7">
    <location>
        <position position="111"/>
    </location>
    <ligand>
        <name>Mg(2+)</name>
        <dbReference type="ChEBI" id="CHEBI:18420"/>
    </ligand>
</feature>
<dbReference type="OrthoDB" id="9805604at2"/>
<evidence type="ECO:0000256" key="1">
    <source>
        <dbReference type="ARBA" id="ARBA00001946"/>
    </source>
</evidence>
<dbReference type="Proteomes" id="UP000320773">
    <property type="component" value="Unassembled WGS sequence"/>
</dbReference>
<dbReference type="SFLD" id="SFLDG01136">
    <property type="entry name" value="C1.6:_Phosphoserine_Phosphatas"/>
    <property type="match status" value="1"/>
</dbReference>
<proteinExistence type="inferred from homology"/>
<dbReference type="GO" id="GO:0016788">
    <property type="term" value="F:hydrolase activity, acting on ester bonds"/>
    <property type="evidence" value="ECO:0007669"/>
    <property type="project" value="InterPro"/>
</dbReference>
<organism evidence="8 10">
    <name type="scientific">Flavobacterium branchiophilum</name>
    <dbReference type="NCBI Taxonomy" id="55197"/>
    <lineage>
        <taxon>Bacteria</taxon>
        <taxon>Pseudomonadati</taxon>
        <taxon>Bacteroidota</taxon>
        <taxon>Flavobacteriia</taxon>
        <taxon>Flavobacteriales</taxon>
        <taxon>Flavobacteriaceae</taxon>
        <taxon>Flavobacterium</taxon>
    </lineage>
</organism>
<dbReference type="InterPro" id="IPR036412">
    <property type="entry name" value="HAD-like_sf"/>
</dbReference>
<keyword evidence="6 7" id="KW-0460">Magnesium</keyword>
<dbReference type="InterPro" id="IPR023214">
    <property type="entry name" value="HAD_sf"/>
</dbReference>
<comment type="caution">
    <text evidence="8">The sequence shown here is derived from an EMBL/GenBank/DDBJ whole genome shotgun (WGS) entry which is preliminary data.</text>
</comment>